<evidence type="ECO:0000313" key="1">
    <source>
        <dbReference type="EMBL" id="EFZ11490.1"/>
    </source>
</evidence>
<organism>
    <name type="scientific">Solenopsis invicta</name>
    <name type="common">Red imported fire ant</name>
    <name type="synonym">Solenopsis wagneri</name>
    <dbReference type="NCBI Taxonomy" id="13686"/>
    <lineage>
        <taxon>Eukaryota</taxon>
        <taxon>Metazoa</taxon>
        <taxon>Ecdysozoa</taxon>
        <taxon>Arthropoda</taxon>
        <taxon>Hexapoda</taxon>
        <taxon>Insecta</taxon>
        <taxon>Pterygota</taxon>
        <taxon>Neoptera</taxon>
        <taxon>Endopterygota</taxon>
        <taxon>Hymenoptera</taxon>
        <taxon>Apocrita</taxon>
        <taxon>Aculeata</taxon>
        <taxon>Formicoidea</taxon>
        <taxon>Formicidae</taxon>
        <taxon>Myrmicinae</taxon>
        <taxon>Solenopsis</taxon>
    </lineage>
</organism>
<reference evidence="1" key="1">
    <citation type="journal article" date="2011" name="Proc. Natl. Acad. Sci. U.S.A.">
        <title>The genome of the fire ant Solenopsis invicta.</title>
        <authorList>
            <person name="Wurm Y."/>
            <person name="Wang J."/>
            <person name="Riba-Grognuz O."/>
            <person name="Corona M."/>
            <person name="Nygaard S."/>
            <person name="Hunt B.G."/>
            <person name="Ingram K.K."/>
            <person name="Falquet L."/>
            <person name="Nipitwattanaphon M."/>
            <person name="Gotzek D."/>
            <person name="Dijkstra M.B."/>
            <person name="Oettler J."/>
            <person name="Comtesse F."/>
            <person name="Shih C.J."/>
            <person name="Wu W.J."/>
            <person name="Yang C.C."/>
            <person name="Thomas J."/>
            <person name="Beaudoing E."/>
            <person name="Pradervand S."/>
            <person name="Flegel V."/>
            <person name="Cook E.D."/>
            <person name="Fabbretti R."/>
            <person name="Stockinger H."/>
            <person name="Long L."/>
            <person name="Farmerie W.G."/>
            <person name="Oakey J."/>
            <person name="Boomsma J.J."/>
            <person name="Pamilo P."/>
            <person name="Yi S.V."/>
            <person name="Heinze J."/>
            <person name="Goodisman M.A."/>
            <person name="Farinelli L."/>
            <person name="Harshman K."/>
            <person name="Hulo N."/>
            <person name="Cerutti L."/>
            <person name="Xenarios I."/>
            <person name="Shoemaker D."/>
            <person name="Keller L."/>
        </authorList>
    </citation>
    <scope>NUCLEOTIDE SEQUENCE [LARGE SCALE GENOMIC DNA]</scope>
</reference>
<dbReference type="HOGENOM" id="CLU_2712110_0_0_1"/>
<proteinExistence type="predicted"/>
<feature type="non-terminal residue" evidence="1">
    <location>
        <position position="1"/>
    </location>
</feature>
<feature type="non-terminal residue" evidence="1">
    <location>
        <position position="73"/>
    </location>
</feature>
<dbReference type="EMBL" id="GL768331">
    <property type="protein sequence ID" value="EFZ11490.1"/>
    <property type="molecule type" value="Genomic_DNA"/>
</dbReference>
<dbReference type="AlphaFoldDB" id="E9J6R3"/>
<accession>E9J6R3</accession>
<protein>
    <submittedName>
        <fullName evidence="1">Uncharacterized protein</fullName>
    </submittedName>
</protein>
<sequence length="73" mass="8535">VIHLKPSIPVEFARKLQKLDCVKLRKALEFRYTLLYRECVSLFLTLGPKTSILSHKLTLACRLYLTVCYSTKY</sequence>
<name>E9J6R3_SOLIN</name>
<gene>
    <name evidence="1" type="ORF">SINV_15072</name>
</gene>